<dbReference type="InterPro" id="IPR021534">
    <property type="entry name" value="DUF3192"/>
</dbReference>
<dbReference type="Proteomes" id="UP000197068">
    <property type="component" value="Unassembled WGS sequence"/>
</dbReference>
<organism evidence="1 2">
    <name type="scientific">Colwellia marinimaniae</name>
    <dbReference type="NCBI Taxonomy" id="1513592"/>
    <lineage>
        <taxon>Bacteria</taxon>
        <taxon>Pseudomonadati</taxon>
        <taxon>Pseudomonadota</taxon>
        <taxon>Gammaproteobacteria</taxon>
        <taxon>Alteromonadales</taxon>
        <taxon>Colwelliaceae</taxon>
        <taxon>Colwellia</taxon>
    </lineage>
</organism>
<dbReference type="Pfam" id="PF11399">
    <property type="entry name" value="DUF3192"/>
    <property type="match status" value="1"/>
</dbReference>
<proteinExistence type="predicted"/>
<evidence type="ECO:0000313" key="1">
    <source>
        <dbReference type="EMBL" id="GAW96048.1"/>
    </source>
</evidence>
<comment type="caution">
    <text evidence="1">The sequence shown here is derived from an EMBL/GenBank/DDBJ whole genome shotgun (WGS) entry which is preliminary data.</text>
</comment>
<protein>
    <recommendedName>
        <fullName evidence="3">Lipoprotein</fullName>
    </recommendedName>
</protein>
<accession>A0ABQ0MUJ3</accession>
<gene>
    <name evidence="1" type="ORF">MTCD1_01655</name>
</gene>
<sequence length="130" mass="14355">MKKSILALLIAAPLAMTLSGCVIKINDDGIDHGFVSDSKDRAYNNRKKIANVQLGASFMDMQANLGVADFSETYTDGDDTVRVLYYRTQRKHKDGLTTKDECTFLQFINGKLVETGNGGDFLKTQQVKAN</sequence>
<evidence type="ECO:0008006" key="3">
    <source>
        <dbReference type="Google" id="ProtNLM"/>
    </source>
</evidence>
<reference evidence="1 2" key="1">
    <citation type="submission" date="2017-06" db="EMBL/GenBank/DDBJ databases">
        <title>Whole Genome Sequences of Colwellia marinimaniae MTCD1.</title>
        <authorList>
            <person name="Kusumoto H."/>
            <person name="Inoue M."/>
            <person name="Tanikawa K."/>
            <person name="Maeji H."/>
            <person name="Cameron J.H."/>
            <person name="Bartlett D.H."/>
        </authorList>
    </citation>
    <scope>NUCLEOTIDE SEQUENCE [LARGE SCALE GENOMIC DNA]</scope>
    <source>
        <strain evidence="1 2">MTCD1</strain>
    </source>
</reference>
<dbReference type="PROSITE" id="PS51257">
    <property type="entry name" value="PROKAR_LIPOPROTEIN"/>
    <property type="match status" value="1"/>
</dbReference>
<keyword evidence="2" id="KW-1185">Reference proteome</keyword>
<name>A0ABQ0MUJ3_9GAMM</name>
<dbReference type="RefSeq" id="WP_057181539.1">
    <property type="nucleotide sequence ID" value="NZ_BDQM01000010.1"/>
</dbReference>
<dbReference type="EMBL" id="BDQM01000010">
    <property type="protein sequence ID" value="GAW96048.1"/>
    <property type="molecule type" value="Genomic_DNA"/>
</dbReference>
<evidence type="ECO:0000313" key="2">
    <source>
        <dbReference type="Proteomes" id="UP000197068"/>
    </source>
</evidence>